<dbReference type="CDD" id="cd00093">
    <property type="entry name" value="HTH_XRE"/>
    <property type="match status" value="1"/>
</dbReference>
<dbReference type="Gene3D" id="1.10.260.40">
    <property type="entry name" value="lambda repressor-like DNA-binding domains"/>
    <property type="match status" value="2"/>
</dbReference>
<evidence type="ECO:0000313" key="4">
    <source>
        <dbReference type="Proteomes" id="UP000435649"/>
    </source>
</evidence>
<comment type="caution">
    <text evidence="3">The sequence shown here is derived from an EMBL/GenBank/DDBJ whole genome shotgun (WGS) entry which is preliminary data.</text>
</comment>
<keyword evidence="4" id="KW-1185">Reference proteome</keyword>
<dbReference type="SUPFAM" id="SSF47413">
    <property type="entry name" value="lambda repressor-like DNA-binding domains"/>
    <property type="match status" value="2"/>
</dbReference>
<dbReference type="GO" id="GO:0003677">
    <property type="term" value="F:DNA binding"/>
    <property type="evidence" value="ECO:0007669"/>
    <property type="project" value="UniProtKB-KW"/>
</dbReference>
<dbReference type="PROSITE" id="PS50943">
    <property type="entry name" value="HTH_CROC1"/>
    <property type="match status" value="1"/>
</dbReference>
<evidence type="ECO:0000256" key="1">
    <source>
        <dbReference type="ARBA" id="ARBA00023125"/>
    </source>
</evidence>
<dbReference type="InterPro" id="IPR050807">
    <property type="entry name" value="TransReg_Diox_bact_type"/>
</dbReference>
<dbReference type="PANTHER" id="PTHR46797:SF1">
    <property type="entry name" value="METHYLPHOSPHONATE SYNTHASE"/>
    <property type="match status" value="1"/>
</dbReference>
<evidence type="ECO:0000313" key="3">
    <source>
        <dbReference type="EMBL" id="MST98789.1"/>
    </source>
</evidence>
<feature type="domain" description="HTH cro/C1-type" evidence="2">
    <location>
        <begin position="14"/>
        <end position="68"/>
    </location>
</feature>
<dbReference type="InterPro" id="IPR001387">
    <property type="entry name" value="Cro/C1-type_HTH"/>
</dbReference>
<evidence type="ECO:0000259" key="2">
    <source>
        <dbReference type="PROSITE" id="PS50943"/>
    </source>
</evidence>
<sequence>MAITPLKTKFGKLIRDYLRNAEIRQNDLAARLKVSGSAVSQMLHGKIVPNQQQLATICELLMLDRAQAFELQSMLSGIRTGAENMRSPFNQTMFALRCQRGLTHQQLANLSGIPASHLMVFENCFEAVPTLDEASKLAPILGCTPASLLQSAGVGGLSRSVIDQLKKEGGYLEEDVVSEPDGPYKFSTERQAPLLDLIDLEDFDGKSIDDFARRRATKVLDLSSGDLPENVIAISASGRDLAIGIPGTVLLLVSSERPSNYRDLDLCRTNEERFLLQESRRNGVKEFRLAGTRKPNTSGVRWKLPVLEIIIRPTKPEPKEK</sequence>
<protein>
    <submittedName>
        <fullName evidence="3">Transcriptional regulator</fullName>
    </submittedName>
</protein>
<dbReference type="SMART" id="SM00530">
    <property type="entry name" value="HTH_XRE"/>
    <property type="match status" value="2"/>
</dbReference>
<dbReference type="PANTHER" id="PTHR46797">
    <property type="entry name" value="HTH-TYPE TRANSCRIPTIONAL REGULATOR"/>
    <property type="match status" value="1"/>
</dbReference>
<dbReference type="AlphaFoldDB" id="A0A844G950"/>
<proteinExistence type="predicted"/>
<organism evidence="3 4">
    <name type="scientific">Victivallis lenta</name>
    <dbReference type="NCBI Taxonomy" id="2606640"/>
    <lineage>
        <taxon>Bacteria</taxon>
        <taxon>Pseudomonadati</taxon>
        <taxon>Lentisphaerota</taxon>
        <taxon>Lentisphaeria</taxon>
        <taxon>Victivallales</taxon>
        <taxon>Victivallaceae</taxon>
        <taxon>Victivallis</taxon>
    </lineage>
</organism>
<dbReference type="Pfam" id="PF13560">
    <property type="entry name" value="HTH_31"/>
    <property type="match status" value="1"/>
</dbReference>
<keyword evidence="1" id="KW-0238">DNA-binding</keyword>
<dbReference type="InterPro" id="IPR010982">
    <property type="entry name" value="Lambda_DNA-bd_dom_sf"/>
</dbReference>
<reference evidence="3 4" key="1">
    <citation type="submission" date="2019-08" db="EMBL/GenBank/DDBJ databases">
        <title>In-depth cultivation of the pig gut microbiome towards novel bacterial diversity and tailored functional studies.</title>
        <authorList>
            <person name="Wylensek D."/>
            <person name="Hitch T.C.A."/>
            <person name="Clavel T."/>
        </authorList>
    </citation>
    <scope>NUCLEOTIDE SEQUENCE [LARGE SCALE GENOMIC DNA]</scope>
    <source>
        <strain evidence="3 4">BBE-744-WT-12</strain>
    </source>
</reference>
<gene>
    <name evidence="3" type="ORF">FYJ85_17265</name>
</gene>
<dbReference type="Proteomes" id="UP000435649">
    <property type="component" value="Unassembled WGS sequence"/>
</dbReference>
<name>A0A844G950_9BACT</name>
<dbReference type="GO" id="GO:0003700">
    <property type="term" value="F:DNA-binding transcription factor activity"/>
    <property type="evidence" value="ECO:0007669"/>
    <property type="project" value="TreeGrafter"/>
</dbReference>
<dbReference type="GO" id="GO:0005829">
    <property type="term" value="C:cytosol"/>
    <property type="evidence" value="ECO:0007669"/>
    <property type="project" value="TreeGrafter"/>
</dbReference>
<dbReference type="RefSeq" id="WP_106052043.1">
    <property type="nucleotide sequence ID" value="NZ_VUNS01000023.1"/>
</dbReference>
<accession>A0A844G950</accession>
<dbReference type="EMBL" id="VUNS01000023">
    <property type="protein sequence ID" value="MST98789.1"/>
    <property type="molecule type" value="Genomic_DNA"/>
</dbReference>